<dbReference type="RefSeq" id="WP_119525711.1">
    <property type="nucleotide sequence ID" value="NZ_NRHC01000123.1"/>
</dbReference>
<evidence type="ECO:0000256" key="1">
    <source>
        <dbReference type="SAM" id="MobiDB-lite"/>
    </source>
</evidence>
<evidence type="ECO:0000313" key="3">
    <source>
        <dbReference type="Proteomes" id="UP000265691"/>
    </source>
</evidence>
<organism evidence="2 3">
    <name type="scientific">Psittacicella hinzii</name>
    <dbReference type="NCBI Taxonomy" id="2028575"/>
    <lineage>
        <taxon>Bacteria</taxon>
        <taxon>Pseudomonadati</taxon>
        <taxon>Pseudomonadota</taxon>
        <taxon>Gammaproteobacteria</taxon>
        <taxon>Pasteurellales</taxon>
        <taxon>Psittacicellaceae</taxon>
        <taxon>Psittacicella</taxon>
    </lineage>
</organism>
<protein>
    <submittedName>
        <fullName evidence="2">Uncharacterized protein</fullName>
    </submittedName>
</protein>
<dbReference type="EMBL" id="NRHC01000123">
    <property type="protein sequence ID" value="RIY31156.1"/>
    <property type="molecule type" value="Genomic_DNA"/>
</dbReference>
<name>A0A3A1Y1J8_9GAMM</name>
<feature type="compositionally biased region" description="Low complexity" evidence="1">
    <location>
        <begin position="19"/>
        <end position="33"/>
    </location>
</feature>
<feature type="region of interest" description="Disordered" evidence="1">
    <location>
        <begin position="1"/>
        <end position="62"/>
    </location>
</feature>
<evidence type="ECO:0000313" key="2">
    <source>
        <dbReference type="EMBL" id="RIY31156.1"/>
    </source>
</evidence>
<reference evidence="2 3" key="1">
    <citation type="submission" date="2017-08" db="EMBL/GenBank/DDBJ databases">
        <title>Reclassification of Bisgaard taxon 37 and 44.</title>
        <authorList>
            <person name="Christensen H."/>
        </authorList>
    </citation>
    <scope>NUCLEOTIDE SEQUENCE [LARGE SCALE GENOMIC DNA]</scope>
    <source>
        <strain evidence="2 3">B96_3</strain>
    </source>
</reference>
<keyword evidence="3" id="KW-1185">Reference proteome</keyword>
<proteinExistence type="predicted"/>
<sequence length="315" mass="36394">MSNEVKNNLIDKDSTSKNADSSTTGAKSTSSSSKDLEKTVRRKYSLSVRVQKKGEKRSLPNLSKYSFSNSKTKYLYDNRKASSYSNRKASSDYADIGKGGSLPNQDNKKSFDGGVARADESTIHVSRVIKVVFYSEEVFTSKELFCDHRICVKTKRKVKGRKPKICFSNLIFCEDQDKTKEFFTKLLNDELIIDTFGEEVEIKSNEFNKRLKEIFNLYGCKKYVNQYLKFKVKDAKDRKEAFRLFAFNTVDKDTEETLYVVFLLDLNHCVINIRHLIPKTARKLEKCNIPMEDLLTDEMKKNIKENFILKRSGDK</sequence>
<dbReference type="Proteomes" id="UP000265691">
    <property type="component" value="Unassembled WGS sequence"/>
</dbReference>
<dbReference type="AlphaFoldDB" id="A0A3A1Y1J8"/>
<accession>A0A3A1Y1J8</accession>
<comment type="caution">
    <text evidence="2">The sequence shown here is derived from an EMBL/GenBank/DDBJ whole genome shotgun (WGS) entry which is preliminary data.</text>
</comment>
<feature type="region of interest" description="Disordered" evidence="1">
    <location>
        <begin position="87"/>
        <end position="113"/>
    </location>
</feature>
<feature type="compositionally biased region" description="Basic residues" evidence="1">
    <location>
        <begin position="40"/>
        <end position="51"/>
    </location>
</feature>
<gene>
    <name evidence="2" type="ORF">CKF54_07365</name>
</gene>